<organism evidence="3 4">
    <name type="scientific">Candidatus Shapirobacteria bacterium CG09_land_8_20_14_0_10_39_12</name>
    <dbReference type="NCBI Taxonomy" id="1974885"/>
    <lineage>
        <taxon>Bacteria</taxon>
        <taxon>Candidatus Shapironibacteriota</taxon>
    </lineage>
</organism>
<name>A0A2H0WPB4_9BACT</name>
<comment type="caution">
    <text evidence="3">The sequence shown here is derived from an EMBL/GenBank/DDBJ whole genome shotgun (WGS) entry which is preliminary data.</text>
</comment>
<feature type="domain" description="DUF8128" evidence="2">
    <location>
        <begin position="4"/>
        <end position="284"/>
    </location>
</feature>
<feature type="non-terminal residue" evidence="3">
    <location>
        <position position="611"/>
    </location>
</feature>
<reference evidence="4" key="1">
    <citation type="submission" date="2017-09" db="EMBL/GenBank/DDBJ databases">
        <title>Depth-based differentiation of microbial function through sediment-hosted aquifers and enrichment of novel symbionts in the deep terrestrial subsurface.</title>
        <authorList>
            <person name="Probst A.J."/>
            <person name="Ladd B."/>
            <person name="Jarett J.K."/>
            <person name="Geller-Mcgrath D.E."/>
            <person name="Sieber C.M.K."/>
            <person name="Emerson J.B."/>
            <person name="Anantharaman K."/>
            <person name="Thomas B.C."/>
            <person name="Malmstrom R."/>
            <person name="Stieglmeier M."/>
            <person name="Klingl A."/>
            <person name="Woyke T."/>
            <person name="Ryan C.M."/>
            <person name="Banfield J.F."/>
        </authorList>
    </citation>
    <scope>NUCLEOTIDE SEQUENCE [LARGE SCALE GENOMIC DNA]</scope>
</reference>
<accession>A0A2H0WPB4</accession>
<protein>
    <submittedName>
        <fullName evidence="3">Uncharacterized protein</fullName>
    </submittedName>
</protein>
<evidence type="ECO:0000313" key="4">
    <source>
        <dbReference type="Proteomes" id="UP000230775"/>
    </source>
</evidence>
<feature type="domain" description="Helicase HerA central" evidence="1">
    <location>
        <begin position="333"/>
        <end position="546"/>
    </location>
</feature>
<dbReference type="Proteomes" id="UP000230775">
    <property type="component" value="Unassembled WGS sequence"/>
</dbReference>
<dbReference type="InterPro" id="IPR058441">
    <property type="entry name" value="DUF8128"/>
</dbReference>
<dbReference type="InterPro" id="IPR002789">
    <property type="entry name" value="HerA_central"/>
</dbReference>
<evidence type="ECO:0000313" key="3">
    <source>
        <dbReference type="EMBL" id="PIS14483.1"/>
    </source>
</evidence>
<dbReference type="InterPro" id="IPR051162">
    <property type="entry name" value="T4SS_component"/>
</dbReference>
<dbReference type="SUPFAM" id="SSF52540">
    <property type="entry name" value="P-loop containing nucleoside triphosphate hydrolases"/>
    <property type="match status" value="1"/>
</dbReference>
<evidence type="ECO:0000259" key="2">
    <source>
        <dbReference type="Pfam" id="PF26449"/>
    </source>
</evidence>
<dbReference type="InterPro" id="IPR027417">
    <property type="entry name" value="P-loop_NTPase"/>
</dbReference>
<dbReference type="PANTHER" id="PTHR30121">
    <property type="entry name" value="UNCHARACTERIZED PROTEIN YJGR-RELATED"/>
    <property type="match status" value="1"/>
</dbReference>
<evidence type="ECO:0000259" key="1">
    <source>
        <dbReference type="Pfam" id="PF01935"/>
    </source>
</evidence>
<dbReference type="Gene3D" id="3.40.50.300">
    <property type="entry name" value="P-loop containing nucleotide triphosphate hydrolases"/>
    <property type="match status" value="2"/>
</dbReference>
<dbReference type="EMBL" id="PEZI01000049">
    <property type="protein sequence ID" value="PIS14483.1"/>
    <property type="molecule type" value="Genomic_DNA"/>
</dbReference>
<dbReference type="PANTHER" id="PTHR30121:SF11">
    <property type="entry name" value="AAA+ ATPASE DOMAIN-CONTAINING PROTEIN"/>
    <property type="match status" value="1"/>
</dbReference>
<sequence>MPETERILLEIRAPRENEYTPESAATLFSGFTKTLSSPSLLKRLRGQKAELLILEIVCHHQQIHFYVVLNKNNLPFFESQILAAYPLAVLSPAPDYLTQIDTKNLIVGQMVQTTSHYYPIKTYKDFTDVDSLSSVLGVMSKASKNDILLIQFVLQKTSSRWQAVGEKAIEKGIVISETEKKSLPNEALIKEKISEIGLKTDIRIAATSASLINALAGSFAAFDRGDGNSLIFCKPGFMKKEKFKRAVLTRQAGFAPRFQIFSVSELATLWHLPGVNVKIPNIAWSRSVLTEAPENLPVAANLTDEQKQKINFFARTEYKNRMVNFGIKEKERRRHIYAIGKTGTGKSTLIANMAIDDLKKKKGLAVIDPHGDLCEILLNYIPSHRINDVAYLDPADKEHPFSLNVFEVDDPTQAELVASGIVSIFYKLYSQSWGPRLEHILRNTLLTLAQTPNSTLIDVIKILTNKNFRGWVVVQLRDETLLNFWTNEFQKMPDNFREEAISPILNKVGQFVSSPLIRRIIGRPKSTINLEKIMNEGKVLIINLSQGRLGEDNAALLGAMIITKIQLAAMNRVNIPEEERRDFYLYVDEFQNFATNSFIKILSEARKYRLN</sequence>
<dbReference type="Pfam" id="PF26449">
    <property type="entry name" value="DUF8128"/>
    <property type="match status" value="1"/>
</dbReference>
<proteinExistence type="predicted"/>
<dbReference type="Pfam" id="PF01935">
    <property type="entry name" value="DUF87"/>
    <property type="match status" value="1"/>
</dbReference>
<dbReference type="AlphaFoldDB" id="A0A2H0WPB4"/>
<gene>
    <name evidence="3" type="ORF">COT64_02425</name>
</gene>